<gene>
    <name evidence="19 22" type="primary">aroB</name>
    <name evidence="22" type="ORF">B273_0701</name>
</gene>
<comment type="catalytic activity">
    <reaction evidence="1 19">
        <text>7-phospho-2-dehydro-3-deoxy-D-arabino-heptonate = 3-dehydroquinate + phosphate</text>
        <dbReference type="Rhea" id="RHEA:21968"/>
        <dbReference type="ChEBI" id="CHEBI:32364"/>
        <dbReference type="ChEBI" id="CHEBI:43474"/>
        <dbReference type="ChEBI" id="CHEBI:58394"/>
        <dbReference type="EC" id="4.2.3.4"/>
    </reaction>
</comment>
<accession>K6G4T9</accession>
<feature type="binding site" evidence="19">
    <location>
        <position position="247"/>
    </location>
    <ligand>
        <name>Zn(2+)</name>
        <dbReference type="ChEBI" id="CHEBI:29105"/>
    </ligand>
</feature>
<comment type="cofactor">
    <cofactor evidence="19">
        <name>Co(2+)</name>
        <dbReference type="ChEBI" id="CHEBI:48828"/>
    </cofactor>
    <cofactor evidence="19">
        <name>Zn(2+)</name>
        <dbReference type="ChEBI" id="CHEBI:29105"/>
    </cofactor>
    <text evidence="19">Binds 1 divalent metal cation per subunit. Can use either Co(2+) or Zn(2+).</text>
</comment>
<dbReference type="PIRSF" id="PIRSF001455">
    <property type="entry name" value="DHQ_synth"/>
    <property type="match status" value="1"/>
</dbReference>
<keyword evidence="16 19" id="KW-0057">Aromatic amino acid biosynthesis</keyword>
<evidence type="ECO:0000256" key="19">
    <source>
        <dbReference type="HAMAP-Rule" id="MF_00110"/>
    </source>
</evidence>
<dbReference type="InterPro" id="IPR056179">
    <property type="entry name" value="DHQS_C"/>
</dbReference>
<evidence type="ECO:0000259" key="21">
    <source>
        <dbReference type="Pfam" id="PF24621"/>
    </source>
</evidence>
<comment type="cofactor">
    <cofactor evidence="2 19">
        <name>NAD(+)</name>
        <dbReference type="ChEBI" id="CHEBI:57540"/>
    </cofactor>
</comment>
<organism evidence="22 23">
    <name type="scientific">SAR86 cluster bacterium SAR86E</name>
    <dbReference type="NCBI Taxonomy" id="1208365"/>
    <lineage>
        <taxon>Bacteria</taxon>
        <taxon>Pseudomonadati</taxon>
        <taxon>Pseudomonadota</taxon>
        <taxon>Gammaproteobacteria</taxon>
        <taxon>SAR86 cluster</taxon>
    </lineage>
</organism>
<dbReference type="GO" id="GO:0009423">
    <property type="term" value="P:chorismate biosynthetic process"/>
    <property type="evidence" value="ECO:0007669"/>
    <property type="project" value="UniProtKB-UniRule"/>
</dbReference>
<evidence type="ECO:0000256" key="8">
    <source>
        <dbReference type="ARBA" id="ARBA00013031"/>
    </source>
</evidence>
<dbReference type="CDD" id="cd08195">
    <property type="entry name" value="DHQS"/>
    <property type="match status" value="1"/>
</dbReference>
<dbReference type="PATRIC" id="fig|1208365.4.peg.1290"/>
<feature type="binding site" evidence="19">
    <location>
        <position position="151"/>
    </location>
    <ligand>
        <name>NAD(+)</name>
        <dbReference type="ChEBI" id="CHEBI:57540"/>
    </ligand>
</feature>
<evidence type="ECO:0000256" key="3">
    <source>
        <dbReference type="ARBA" id="ARBA00001947"/>
    </source>
</evidence>
<evidence type="ECO:0000256" key="4">
    <source>
        <dbReference type="ARBA" id="ARBA00003485"/>
    </source>
</evidence>
<evidence type="ECO:0000256" key="11">
    <source>
        <dbReference type="ARBA" id="ARBA00022605"/>
    </source>
</evidence>
<feature type="domain" description="3-dehydroquinate synthase N-terminal" evidence="20">
    <location>
        <begin position="68"/>
        <end position="179"/>
    </location>
</feature>
<feature type="binding site" evidence="19">
    <location>
        <position position="142"/>
    </location>
    <ligand>
        <name>NAD(+)</name>
        <dbReference type="ChEBI" id="CHEBI:57540"/>
    </ligand>
</feature>
<dbReference type="PANTHER" id="PTHR43622:SF7">
    <property type="entry name" value="3-DEHYDROQUINATE SYNTHASE, CHLOROPLASTIC"/>
    <property type="match status" value="1"/>
</dbReference>
<evidence type="ECO:0000256" key="10">
    <source>
        <dbReference type="ARBA" id="ARBA00022490"/>
    </source>
</evidence>
<dbReference type="HAMAP" id="MF_00110">
    <property type="entry name" value="DHQ_synthase"/>
    <property type="match status" value="1"/>
</dbReference>
<evidence type="ECO:0000256" key="9">
    <source>
        <dbReference type="ARBA" id="ARBA00017684"/>
    </source>
</evidence>
<evidence type="ECO:0000313" key="23">
    <source>
        <dbReference type="Proteomes" id="UP000010310"/>
    </source>
</evidence>
<keyword evidence="14 19" id="KW-0862">Zinc</keyword>
<keyword evidence="15 19" id="KW-0520">NAD</keyword>
<dbReference type="InterPro" id="IPR030960">
    <property type="entry name" value="DHQS/DOIS_N"/>
</dbReference>
<dbReference type="UniPathway" id="UPA00053">
    <property type="reaction ID" value="UER00085"/>
</dbReference>
<feature type="binding site" evidence="19">
    <location>
        <position position="264"/>
    </location>
    <ligand>
        <name>Zn(2+)</name>
        <dbReference type="ChEBI" id="CHEBI:29105"/>
    </ligand>
</feature>
<name>K6G4T9_9GAMM</name>
<evidence type="ECO:0000256" key="2">
    <source>
        <dbReference type="ARBA" id="ARBA00001911"/>
    </source>
</evidence>
<keyword evidence="11 19" id="KW-0028">Amino-acid biosynthesis</keyword>
<dbReference type="GO" id="GO:0005737">
    <property type="term" value="C:cytoplasm"/>
    <property type="evidence" value="ECO:0007669"/>
    <property type="project" value="UniProtKB-SubCell"/>
</dbReference>
<dbReference type="InterPro" id="IPR030963">
    <property type="entry name" value="DHQ_synth_fam"/>
</dbReference>
<dbReference type="STRING" id="1208365.B273_0701"/>
<evidence type="ECO:0000256" key="7">
    <source>
        <dbReference type="ARBA" id="ARBA00005412"/>
    </source>
</evidence>
<dbReference type="EMBL" id="AMWX01000012">
    <property type="protein sequence ID" value="EKO36244.1"/>
    <property type="molecule type" value="Genomic_DNA"/>
</dbReference>
<keyword evidence="12 19" id="KW-0479">Metal-binding</keyword>
<dbReference type="InterPro" id="IPR016037">
    <property type="entry name" value="DHQ_synth_AroB"/>
</dbReference>
<dbReference type="PANTHER" id="PTHR43622">
    <property type="entry name" value="3-DEHYDROQUINATE SYNTHASE"/>
    <property type="match status" value="1"/>
</dbReference>
<keyword evidence="18 19" id="KW-0170">Cobalt</keyword>
<dbReference type="GO" id="GO:0008652">
    <property type="term" value="P:amino acid biosynthetic process"/>
    <property type="evidence" value="ECO:0007669"/>
    <property type="project" value="UniProtKB-KW"/>
</dbReference>
<evidence type="ECO:0000256" key="1">
    <source>
        <dbReference type="ARBA" id="ARBA00001393"/>
    </source>
</evidence>
<dbReference type="EC" id="4.2.3.4" evidence="8 19"/>
<feature type="binding site" evidence="19">
    <location>
        <begin position="105"/>
        <end position="109"/>
    </location>
    <ligand>
        <name>NAD(+)</name>
        <dbReference type="ChEBI" id="CHEBI:57540"/>
    </ligand>
</feature>
<dbReference type="AlphaFoldDB" id="K6G4T9"/>
<evidence type="ECO:0000256" key="14">
    <source>
        <dbReference type="ARBA" id="ARBA00022833"/>
    </source>
</evidence>
<dbReference type="GO" id="GO:0003856">
    <property type="term" value="F:3-dehydroquinate synthase activity"/>
    <property type="evidence" value="ECO:0007669"/>
    <property type="project" value="UniProtKB-UniRule"/>
</dbReference>
<evidence type="ECO:0000256" key="17">
    <source>
        <dbReference type="ARBA" id="ARBA00023239"/>
    </source>
</evidence>
<dbReference type="Gene3D" id="1.20.1090.10">
    <property type="entry name" value="Dehydroquinate synthase-like - alpha domain"/>
    <property type="match status" value="1"/>
</dbReference>
<dbReference type="SUPFAM" id="SSF56796">
    <property type="entry name" value="Dehydroquinate synthase-like"/>
    <property type="match status" value="1"/>
</dbReference>
<evidence type="ECO:0000256" key="16">
    <source>
        <dbReference type="ARBA" id="ARBA00023141"/>
    </source>
</evidence>
<evidence type="ECO:0000259" key="20">
    <source>
        <dbReference type="Pfam" id="PF01761"/>
    </source>
</evidence>
<keyword evidence="17 19" id="KW-0456">Lyase</keyword>
<evidence type="ECO:0000256" key="12">
    <source>
        <dbReference type="ARBA" id="ARBA00022723"/>
    </source>
</evidence>
<dbReference type="GO" id="GO:0000166">
    <property type="term" value="F:nucleotide binding"/>
    <property type="evidence" value="ECO:0007669"/>
    <property type="project" value="UniProtKB-KW"/>
</dbReference>
<evidence type="ECO:0000256" key="13">
    <source>
        <dbReference type="ARBA" id="ARBA00022741"/>
    </source>
</evidence>
<dbReference type="NCBIfam" id="TIGR01357">
    <property type="entry name" value="aroB"/>
    <property type="match status" value="1"/>
</dbReference>
<dbReference type="GO" id="GO:0009073">
    <property type="term" value="P:aromatic amino acid family biosynthetic process"/>
    <property type="evidence" value="ECO:0007669"/>
    <property type="project" value="UniProtKB-KW"/>
</dbReference>
<comment type="caution">
    <text evidence="19">Lacks conserved residue(s) required for the propagation of feature annotation.</text>
</comment>
<comment type="pathway">
    <text evidence="6 19">Metabolic intermediate biosynthesis; chorismate biosynthesis; chorismate from D-erythrose 4-phosphate and phosphoenolpyruvate: step 2/7.</text>
</comment>
<feature type="binding site" evidence="19">
    <location>
        <position position="184"/>
    </location>
    <ligand>
        <name>Zn(2+)</name>
        <dbReference type="ChEBI" id="CHEBI:29105"/>
    </ligand>
</feature>
<dbReference type="Proteomes" id="UP000010310">
    <property type="component" value="Unassembled WGS sequence"/>
</dbReference>
<keyword evidence="10 19" id="KW-0963">Cytoplasm</keyword>
<evidence type="ECO:0000313" key="22">
    <source>
        <dbReference type="EMBL" id="EKO36244.1"/>
    </source>
</evidence>
<reference evidence="22 23" key="1">
    <citation type="submission" date="2012-09" db="EMBL/GenBank/DDBJ databases">
        <authorList>
            <person name="Dupont C.L."/>
            <person name="Rusch D.B."/>
            <person name="Lombardo M.-J."/>
            <person name="Novotny M."/>
            <person name="Yee-Greenbaum J."/>
            <person name="Laskin R."/>
        </authorList>
    </citation>
    <scope>NUCLEOTIDE SEQUENCE [LARGE SCALE GENOMIC DNA]</scope>
    <source>
        <strain evidence="22">SAR86E</strain>
    </source>
</reference>
<dbReference type="Gene3D" id="3.40.50.1970">
    <property type="match status" value="1"/>
</dbReference>
<evidence type="ECO:0000256" key="15">
    <source>
        <dbReference type="ARBA" id="ARBA00023027"/>
    </source>
</evidence>
<keyword evidence="23" id="KW-1185">Reference proteome</keyword>
<comment type="cofactor">
    <cofactor evidence="3">
        <name>Zn(2+)</name>
        <dbReference type="ChEBI" id="CHEBI:29105"/>
    </cofactor>
</comment>
<comment type="function">
    <text evidence="4 19">Catalyzes the conversion of 3-deoxy-D-arabino-heptulosonate 7-phosphate (DAHP) to dehydroquinate (DHQ).</text>
</comment>
<feature type="domain" description="3-dehydroquinate synthase C-terminal" evidence="21">
    <location>
        <begin position="181"/>
        <end position="324"/>
    </location>
</feature>
<comment type="similarity">
    <text evidence="7 19">Belongs to the sugar phosphate cyclases superfamily. Dehydroquinate synthase family.</text>
</comment>
<dbReference type="Pfam" id="PF01761">
    <property type="entry name" value="DHQ_synthase"/>
    <property type="match status" value="1"/>
</dbReference>
<feature type="binding site" evidence="19">
    <location>
        <begin position="129"/>
        <end position="130"/>
    </location>
    <ligand>
        <name>NAD(+)</name>
        <dbReference type="ChEBI" id="CHEBI:57540"/>
    </ligand>
</feature>
<protein>
    <recommendedName>
        <fullName evidence="9 19">3-dehydroquinate synthase</fullName>
        <shortName evidence="19">DHQS</shortName>
        <ecNumber evidence="8 19">4.2.3.4</ecNumber>
    </recommendedName>
</protein>
<comment type="caution">
    <text evidence="22">The sequence shown here is derived from an EMBL/GenBank/DDBJ whole genome shotgun (WGS) entry which is preliminary data.</text>
</comment>
<keyword evidence="13 19" id="KW-0547">Nucleotide-binding</keyword>
<dbReference type="GO" id="GO:0046872">
    <property type="term" value="F:metal ion binding"/>
    <property type="evidence" value="ECO:0007669"/>
    <property type="project" value="UniProtKB-KW"/>
</dbReference>
<comment type="subcellular location">
    <subcellularLocation>
        <location evidence="5 19">Cytoplasm</location>
    </subcellularLocation>
</comment>
<sequence length="357" mass="39754">MASELFAGNQSERYKIVIGKKTLSKKFILPLIKCHGKVMIISDDGIPKKITNQISAICKEKTKVFKTILKKGEASKSIENFKKILNTLIEKKFDRSDLIIALGGGVVGDISGYVASSYLRGISFIQIPTTLLAQVDSSVGGKTAINIPAGKNLVGAFYNPKGVIIDTDTLKSLPEREFKSGLAEVLKYGLIQNKYLLSLLQENSAEVLLRRERIIQEIIFESIKTKSKIVIADEKENGLRAILNFGHTFGHAIEANGKYKKILHGEAVAKGMLIASKISYLENLIPLKDLEKIELLLKDFKFDLSLDEYQYSDLKPYIYRDKKVKAGKLNLILLEKISKAKITNTFNPKNLSKAFAI</sequence>
<dbReference type="FunFam" id="3.40.50.1970:FF:000007">
    <property type="entry name" value="Pentafunctional AROM polypeptide"/>
    <property type="match status" value="1"/>
</dbReference>
<evidence type="ECO:0000256" key="5">
    <source>
        <dbReference type="ARBA" id="ARBA00004496"/>
    </source>
</evidence>
<proteinExistence type="inferred from homology"/>
<dbReference type="InterPro" id="IPR050071">
    <property type="entry name" value="Dehydroquinate_synthase"/>
</dbReference>
<dbReference type="Pfam" id="PF24621">
    <property type="entry name" value="DHQS_C"/>
    <property type="match status" value="1"/>
</dbReference>
<evidence type="ECO:0000256" key="6">
    <source>
        <dbReference type="ARBA" id="ARBA00004661"/>
    </source>
</evidence>
<evidence type="ECO:0000256" key="18">
    <source>
        <dbReference type="ARBA" id="ARBA00023285"/>
    </source>
</evidence>